<sequence>MWVRGPSRGDLGPLESGRRSPSGRADMPVRRGRQRDLNARHPSAGGLPGLPVLRQTRSDRRPRTAPAWERSVSGAIAPTPPCAGMPAQGAPRCRNLAATATRVHRRMPAYRQGRAGRTRAGRQDSRWGRERPRGRGGSGGGENGSSRGSQGPQNRSPVCGGAAQGPRVRRLGTKWRGASRRGAPHGPDLARMPEYRYTRRRAARRGGGEGMTVGHAVRRCAAMPAHASVLPKKRSCATRILTFYIGKYTGMPPYCWRIEAGNDGERGMRFASTQIICFANQKGGCGKTSSAVSLAAAFAELSYKVCVIDVDPQCNASESFGVTQDLIDRERYFTLADVYLKKTKAIEVCIDLGERFGGNLSIIPAHRGLGSVGPRLEAEMQAAIANSDEHSILDADDIRTEQRVRLARSAESLRGEFDIVIIDTPPDLGFLMTTALIASDWLIIPVFPSGYDLKGLELLTRTVEKVRQRYNPKLRLAGVLLGNFDKSAKLDTQIHDMLKRKFGPALVFETTISRSVRHREATINGLTIFEHARDQLPSEQYLQLVKELIRRGQKALGGSYSPADGNGSLSEVANG</sequence>
<protein>
    <recommendedName>
        <fullName evidence="2">AAA domain-containing protein</fullName>
    </recommendedName>
</protein>
<reference evidence="3 4" key="2">
    <citation type="submission" date="2019-01" db="EMBL/GenBank/DDBJ databases">
        <title>Tautonia sociabilis, a novel thermotolerant planctomycete of Isosphaeraceae family, isolated from a 4000 m deep subterranean habitat.</title>
        <authorList>
            <person name="Kovaleva O.L."/>
            <person name="Elcheninov A.G."/>
            <person name="Van Heerden E."/>
            <person name="Toshchakov S.V."/>
            <person name="Novikov A."/>
            <person name="Bonch-Osmolovskaya E.A."/>
            <person name="Kublanov I.V."/>
        </authorList>
    </citation>
    <scope>NUCLEOTIDE SEQUENCE [LARGE SCALE GENOMIC DNA]</scope>
    <source>
        <strain evidence="3 4">GM2012</strain>
    </source>
</reference>
<evidence type="ECO:0000256" key="1">
    <source>
        <dbReference type="SAM" id="MobiDB-lite"/>
    </source>
</evidence>
<dbReference type="AlphaFoldDB" id="A0A432MLI1"/>
<evidence type="ECO:0000259" key="2">
    <source>
        <dbReference type="Pfam" id="PF13614"/>
    </source>
</evidence>
<gene>
    <name evidence="3" type="ORF">TsocGM_09750</name>
</gene>
<dbReference type="Gene3D" id="3.40.50.300">
    <property type="entry name" value="P-loop containing nucleotide triphosphate hydrolases"/>
    <property type="match status" value="1"/>
</dbReference>
<evidence type="ECO:0000313" key="3">
    <source>
        <dbReference type="EMBL" id="RUL87995.1"/>
    </source>
</evidence>
<dbReference type="InterPro" id="IPR050678">
    <property type="entry name" value="DNA_Partitioning_ATPase"/>
</dbReference>
<comment type="caution">
    <text evidence="3">The sequence shown here is derived from an EMBL/GenBank/DDBJ whole genome shotgun (WGS) entry which is preliminary data.</text>
</comment>
<feature type="region of interest" description="Disordered" evidence="1">
    <location>
        <begin position="556"/>
        <end position="575"/>
    </location>
</feature>
<organism evidence="3 4">
    <name type="scientific">Tautonia sociabilis</name>
    <dbReference type="NCBI Taxonomy" id="2080755"/>
    <lineage>
        <taxon>Bacteria</taxon>
        <taxon>Pseudomonadati</taxon>
        <taxon>Planctomycetota</taxon>
        <taxon>Planctomycetia</taxon>
        <taxon>Isosphaerales</taxon>
        <taxon>Isosphaeraceae</taxon>
        <taxon>Tautonia</taxon>
    </lineage>
</organism>
<accession>A0A432MLI1</accession>
<proteinExistence type="predicted"/>
<feature type="domain" description="AAA" evidence="2">
    <location>
        <begin position="274"/>
        <end position="475"/>
    </location>
</feature>
<feature type="compositionally biased region" description="Basic residues" evidence="1">
    <location>
        <begin position="102"/>
        <end position="120"/>
    </location>
</feature>
<keyword evidence="4" id="KW-1185">Reference proteome</keyword>
<name>A0A432MLI1_9BACT</name>
<dbReference type="InterPro" id="IPR027417">
    <property type="entry name" value="P-loop_NTPase"/>
</dbReference>
<feature type="region of interest" description="Disordered" evidence="1">
    <location>
        <begin position="1"/>
        <end position="74"/>
    </location>
</feature>
<feature type="compositionally biased region" description="Basic and acidic residues" evidence="1">
    <location>
        <begin position="121"/>
        <end position="133"/>
    </location>
</feature>
<dbReference type="CDD" id="cd02042">
    <property type="entry name" value="ParAB_family"/>
    <property type="match status" value="1"/>
</dbReference>
<dbReference type="EMBL" id="RYZH01000015">
    <property type="protein sequence ID" value="RUL87995.1"/>
    <property type="molecule type" value="Genomic_DNA"/>
</dbReference>
<reference evidence="3 4" key="1">
    <citation type="submission" date="2018-12" db="EMBL/GenBank/DDBJ databases">
        <authorList>
            <person name="Toschakov S.V."/>
        </authorList>
    </citation>
    <scope>NUCLEOTIDE SEQUENCE [LARGE SCALE GENOMIC DNA]</scope>
    <source>
        <strain evidence="3 4">GM2012</strain>
    </source>
</reference>
<feature type="compositionally biased region" description="Basic residues" evidence="1">
    <location>
        <begin position="167"/>
        <end position="183"/>
    </location>
</feature>
<feature type="region of interest" description="Disordered" evidence="1">
    <location>
        <begin position="100"/>
        <end position="190"/>
    </location>
</feature>
<dbReference type="Proteomes" id="UP000280296">
    <property type="component" value="Unassembled WGS sequence"/>
</dbReference>
<evidence type="ECO:0000313" key="4">
    <source>
        <dbReference type="Proteomes" id="UP000280296"/>
    </source>
</evidence>
<dbReference type="PANTHER" id="PTHR13696">
    <property type="entry name" value="P-LOOP CONTAINING NUCLEOSIDE TRIPHOSPHATE HYDROLASE"/>
    <property type="match status" value="1"/>
</dbReference>
<dbReference type="SUPFAM" id="SSF52540">
    <property type="entry name" value="P-loop containing nucleoside triphosphate hydrolases"/>
    <property type="match status" value="1"/>
</dbReference>
<dbReference type="PANTHER" id="PTHR13696:SF52">
    <property type="entry name" value="PARA FAMILY PROTEIN CT_582"/>
    <property type="match status" value="1"/>
</dbReference>
<dbReference type="Pfam" id="PF13614">
    <property type="entry name" value="AAA_31"/>
    <property type="match status" value="1"/>
</dbReference>
<dbReference type="InterPro" id="IPR025669">
    <property type="entry name" value="AAA_dom"/>
</dbReference>